<dbReference type="Proteomes" id="UP001501442">
    <property type="component" value="Unassembled WGS sequence"/>
</dbReference>
<accession>A0ABP8U5E2</accession>
<dbReference type="PANTHER" id="PTHR21621:SF0">
    <property type="entry name" value="BETA-CITRYLGLUTAMATE SYNTHASE B-RELATED"/>
    <property type="match status" value="1"/>
</dbReference>
<dbReference type="PANTHER" id="PTHR21621">
    <property type="entry name" value="RIBOSOMAL PROTEIN S6 MODIFICATION PROTEIN"/>
    <property type="match status" value="1"/>
</dbReference>
<evidence type="ECO:0000256" key="1">
    <source>
        <dbReference type="PROSITE-ProRule" id="PRU00409"/>
    </source>
</evidence>
<dbReference type="PROSITE" id="PS50975">
    <property type="entry name" value="ATP_GRASP"/>
    <property type="match status" value="1"/>
</dbReference>
<dbReference type="SUPFAM" id="SSF56059">
    <property type="entry name" value="Glutathione synthetase ATP-binding domain-like"/>
    <property type="match status" value="1"/>
</dbReference>
<name>A0ABP8U5E2_9ACTN</name>
<feature type="domain" description="ATP-grasp" evidence="2">
    <location>
        <begin position="130"/>
        <end position="314"/>
    </location>
</feature>
<evidence type="ECO:0000259" key="2">
    <source>
        <dbReference type="PROSITE" id="PS50975"/>
    </source>
</evidence>
<gene>
    <name evidence="3" type="primary">tgmB</name>
    <name evidence="3" type="ORF">GCM10023196_023310</name>
</gene>
<dbReference type="EMBL" id="BAABHK010000003">
    <property type="protein sequence ID" value="GAA4624178.1"/>
    <property type="molecule type" value="Genomic_DNA"/>
</dbReference>
<evidence type="ECO:0000313" key="4">
    <source>
        <dbReference type="Proteomes" id="UP001501442"/>
    </source>
</evidence>
<sequence length="329" mass="35627">MFDFGVHRADPDAPAVPCVLVLTRAADREMDALSLELAAKGVRLARIDGDRCVDVPVSVVDDGRITVAGEPFAPRLMWLRHFDLTAIPAPAGHGEYVAGQWDAFLAWAVANPGWRLVNRPARELDRLTQLDGARRAGLTVPRTVLTTEPRRSLSALGDPSGGYVLKPLGSHWLEPEPGSLRSLFPRRVSRADLLAGGPEAGPALVQEFVESDHELRIFIVGDEVVSFRVDKRSAEDLWTDPESVRVTPVEAPGRLVAALRGLCASWGLGVAAFDLLVTEDDYVFLEVNVTGDWLWFEHRAGSASVSEAVLRYVTGAFSAADPAFSEGTG</sequence>
<keyword evidence="1" id="KW-0547">Nucleotide-binding</keyword>
<dbReference type="InterPro" id="IPR011761">
    <property type="entry name" value="ATP-grasp"/>
</dbReference>
<evidence type="ECO:0000313" key="3">
    <source>
        <dbReference type="EMBL" id="GAA4624178.1"/>
    </source>
</evidence>
<organism evidence="3 4">
    <name type="scientific">Actinoallomurus vinaceus</name>
    <dbReference type="NCBI Taxonomy" id="1080074"/>
    <lineage>
        <taxon>Bacteria</taxon>
        <taxon>Bacillati</taxon>
        <taxon>Actinomycetota</taxon>
        <taxon>Actinomycetes</taxon>
        <taxon>Streptosporangiales</taxon>
        <taxon>Thermomonosporaceae</taxon>
        <taxon>Actinoallomurus</taxon>
    </lineage>
</organism>
<keyword evidence="1" id="KW-0067">ATP-binding</keyword>
<keyword evidence="4" id="KW-1185">Reference proteome</keyword>
<reference evidence="4" key="1">
    <citation type="journal article" date="2019" name="Int. J. Syst. Evol. Microbiol.">
        <title>The Global Catalogue of Microorganisms (GCM) 10K type strain sequencing project: providing services to taxonomists for standard genome sequencing and annotation.</title>
        <authorList>
            <consortium name="The Broad Institute Genomics Platform"/>
            <consortium name="The Broad Institute Genome Sequencing Center for Infectious Disease"/>
            <person name="Wu L."/>
            <person name="Ma J."/>
        </authorList>
    </citation>
    <scope>NUCLEOTIDE SEQUENCE [LARGE SCALE GENOMIC DNA]</scope>
    <source>
        <strain evidence="4">JCM 17939</strain>
    </source>
</reference>
<dbReference type="Gene3D" id="3.30.470.20">
    <property type="entry name" value="ATP-grasp fold, B domain"/>
    <property type="match status" value="1"/>
</dbReference>
<protein>
    <submittedName>
        <fullName evidence="3">ATP-grasp ribosomal peptide maturase</fullName>
    </submittedName>
</protein>
<proteinExistence type="predicted"/>
<comment type="caution">
    <text evidence="3">The sequence shown here is derived from an EMBL/GenBank/DDBJ whole genome shotgun (WGS) entry which is preliminary data.</text>
</comment>